<accession>A0A8B0SG99</accession>
<dbReference type="Pfam" id="PF12802">
    <property type="entry name" value="MarR_2"/>
    <property type="match status" value="1"/>
</dbReference>
<reference evidence="2 4" key="1">
    <citation type="submission" date="2021-03" db="EMBL/GenBank/DDBJ databases">
        <title>Draft genome and methylome analysis of Thiotrix fructosivoruns ATCC 49748.</title>
        <authorList>
            <person name="Fomenkov A."/>
            <person name="Grabovich M.Y."/>
            <person name="Roberts R.J."/>
        </authorList>
    </citation>
    <scope>NUCLEOTIDE SEQUENCE [LARGE SCALE GENOMIC DNA]</scope>
    <source>
        <strain evidence="2 4">ATCC 49748</strain>
    </source>
</reference>
<evidence type="ECO:0000313" key="2">
    <source>
        <dbReference type="EMBL" id="MBO0614016.1"/>
    </source>
</evidence>
<dbReference type="GO" id="GO:0003700">
    <property type="term" value="F:DNA-binding transcription factor activity"/>
    <property type="evidence" value="ECO:0007669"/>
    <property type="project" value="InterPro"/>
</dbReference>
<dbReference type="SUPFAM" id="SSF46785">
    <property type="entry name" value="Winged helix' DNA-binding domain"/>
    <property type="match status" value="1"/>
</dbReference>
<dbReference type="AlphaFoldDB" id="A0A8B0SG99"/>
<dbReference type="InterPro" id="IPR000600">
    <property type="entry name" value="ROK"/>
</dbReference>
<evidence type="ECO:0000259" key="1">
    <source>
        <dbReference type="Pfam" id="PF12802"/>
    </source>
</evidence>
<dbReference type="Gene3D" id="3.30.420.40">
    <property type="match status" value="2"/>
</dbReference>
<organism evidence="3">
    <name type="scientific">Thiothrix fructosivorans</name>
    <dbReference type="NCBI Taxonomy" id="111770"/>
    <lineage>
        <taxon>Bacteria</taxon>
        <taxon>Pseudomonadati</taxon>
        <taxon>Pseudomonadota</taxon>
        <taxon>Gammaproteobacteria</taxon>
        <taxon>Thiotrichales</taxon>
        <taxon>Thiotrichaceae</taxon>
        <taxon>Thiothrix</taxon>
    </lineage>
</organism>
<dbReference type="PANTHER" id="PTHR18964">
    <property type="entry name" value="ROK (REPRESSOR, ORF, KINASE) FAMILY"/>
    <property type="match status" value="1"/>
</dbReference>
<proteinExistence type="predicted"/>
<dbReference type="CDD" id="cd23763">
    <property type="entry name" value="ASKHA_ATPase_ROK"/>
    <property type="match status" value="1"/>
</dbReference>
<evidence type="ECO:0000313" key="3">
    <source>
        <dbReference type="EMBL" id="QTX10376.1"/>
    </source>
</evidence>
<keyword evidence="4" id="KW-1185">Reference proteome</keyword>
<dbReference type="InterPro" id="IPR043129">
    <property type="entry name" value="ATPase_NBD"/>
</dbReference>
<name>A0A8B0SG99_9GAMM</name>
<gene>
    <name evidence="3" type="ORF">J1836_017615</name>
    <name evidence="2" type="ORF">J1836_13985</name>
</gene>
<dbReference type="InterPro" id="IPR000835">
    <property type="entry name" value="HTH_MarR-typ"/>
</dbReference>
<dbReference type="RefSeq" id="WP_207251747.1">
    <property type="nucleotide sequence ID" value="NZ_JAFMPM010000007.1"/>
</dbReference>
<evidence type="ECO:0000313" key="4">
    <source>
        <dbReference type="Proteomes" id="UP000664466"/>
    </source>
</evidence>
<dbReference type="InterPro" id="IPR036390">
    <property type="entry name" value="WH_DNA-bd_sf"/>
</dbReference>
<dbReference type="GO" id="GO:0019262">
    <property type="term" value="P:N-acetylneuraminate catabolic process"/>
    <property type="evidence" value="ECO:0007669"/>
    <property type="project" value="TreeGrafter"/>
</dbReference>
<dbReference type="SUPFAM" id="SSF53067">
    <property type="entry name" value="Actin-like ATPase domain"/>
    <property type="match status" value="1"/>
</dbReference>
<dbReference type="EMBL" id="JAFMPM010000007">
    <property type="protein sequence ID" value="MBO0614016.1"/>
    <property type="molecule type" value="Genomic_DNA"/>
</dbReference>
<dbReference type="Proteomes" id="UP000664466">
    <property type="component" value="Unassembled WGS sequence"/>
</dbReference>
<feature type="domain" description="HTH marR-type" evidence="1">
    <location>
        <begin position="24"/>
        <end position="70"/>
    </location>
</feature>
<dbReference type="PANTHER" id="PTHR18964:SF169">
    <property type="entry name" value="N-ACETYLMANNOSAMINE KINASE"/>
    <property type="match status" value="1"/>
</dbReference>
<reference evidence="3" key="2">
    <citation type="submission" date="2021-04" db="EMBL/GenBank/DDBJ databases">
        <title>Complete Genome and methylome analysis of Thiothrix fructosivorans ATCC 49748.</title>
        <authorList>
            <person name="Fomenkov A."/>
            <person name="Sun L."/>
            <person name="Vincze T."/>
            <person name="Grabovich M.Y."/>
            <person name="Roberts R.J."/>
        </authorList>
    </citation>
    <scope>NUCLEOTIDE SEQUENCE</scope>
    <source>
        <strain evidence="3">ATCC 49748</strain>
    </source>
</reference>
<dbReference type="GO" id="GO:0009384">
    <property type="term" value="F:N-acylmannosamine kinase activity"/>
    <property type="evidence" value="ECO:0007669"/>
    <property type="project" value="TreeGrafter"/>
</dbReference>
<dbReference type="Pfam" id="PF00480">
    <property type="entry name" value="ROK"/>
    <property type="match status" value="1"/>
</dbReference>
<dbReference type="InterPro" id="IPR036388">
    <property type="entry name" value="WH-like_DNA-bd_sf"/>
</dbReference>
<dbReference type="EMBL" id="CP072748">
    <property type="protein sequence ID" value="QTX10376.1"/>
    <property type="molecule type" value="Genomic_DNA"/>
</dbReference>
<dbReference type="Gene3D" id="1.10.10.10">
    <property type="entry name" value="Winged helix-like DNA-binding domain superfamily/Winged helix DNA-binding domain"/>
    <property type="match status" value="1"/>
</dbReference>
<sequence length="420" mass="45474">MKHKTSPSVGGSNLSGIAQYNERLVLQLIRRAGSLTKAEIARITNLSAQTASVIINRLLDEKLLRKEERRHETGKVGQPAVPIALNPTGAYSLGVKIGRSGLDVVLINFTGQILQRCGYTYAYPDPDFIFPAIRDAITTLTAHFNATQDKRLMGIGVAAPYGLGGWQQEAAIPDHITTRWNSIDIKETIQQDQTLPVWLVNDATAACIASLEFDNSEKFNNYLYIFVGTFIGGGIIMNRTLYCGSFNNAGAVGSMPVPSSYAAEDMRSGATVQLINCASRYLLNKRFNALGLETDTMLNGLANNQTEAPFDQAQAIFDQWLNTAAPAIAYAIVAAVSVIDFEGVIIDGLFPPALTKKLTDAVQVSMQQLDLEGLTLPKMTAGTIGNDARALGGAFLSFYTNFTPDRNILISGEQNVSHAF</sequence>
<protein>
    <submittedName>
        <fullName evidence="3">ROK family transcriptional regulator</fullName>
    </submittedName>
</protein>